<dbReference type="GO" id="GO:0055085">
    <property type="term" value="P:transmembrane transport"/>
    <property type="evidence" value="ECO:0007669"/>
    <property type="project" value="InterPro"/>
</dbReference>
<feature type="transmembrane region" description="Helical" evidence="5">
    <location>
        <begin position="138"/>
        <end position="159"/>
    </location>
</feature>
<feature type="domain" description="ABC transmembrane type-1" evidence="6">
    <location>
        <begin position="59"/>
        <end position="261"/>
    </location>
</feature>
<evidence type="ECO:0000313" key="8">
    <source>
        <dbReference type="Proteomes" id="UP000753219"/>
    </source>
</evidence>
<dbReference type="InterPro" id="IPR035906">
    <property type="entry name" value="MetI-like_sf"/>
</dbReference>
<keyword evidence="2 5" id="KW-0812">Transmembrane</keyword>
<dbReference type="Proteomes" id="UP000753219">
    <property type="component" value="Unassembled WGS sequence"/>
</dbReference>
<dbReference type="PANTHER" id="PTHR43496:SF1">
    <property type="entry name" value="POLYGALACTURONAN_RHAMNOGALACTURONAN TRANSPORT SYSTEM PERMEASE PROTEIN YTEP"/>
    <property type="match status" value="1"/>
</dbReference>
<dbReference type="GO" id="GO:0005886">
    <property type="term" value="C:plasma membrane"/>
    <property type="evidence" value="ECO:0007669"/>
    <property type="project" value="UniProtKB-SubCell"/>
</dbReference>
<evidence type="ECO:0000256" key="5">
    <source>
        <dbReference type="RuleBase" id="RU363032"/>
    </source>
</evidence>
<feature type="transmembrane region" description="Helical" evidence="5">
    <location>
        <begin position="55"/>
        <end position="84"/>
    </location>
</feature>
<feature type="transmembrane region" description="Helical" evidence="5">
    <location>
        <begin position="288"/>
        <end position="313"/>
    </location>
</feature>
<dbReference type="PANTHER" id="PTHR43496">
    <property type="entry name" value="PROTEIN LPLB"/>
    <property type="match status" value="1"/>
</dbReference>
<feature type="transmembrane region" description="Helical" evidence="5">
    <location>
        <begin position="377"/>
        <end position="400"/>
    </location>
</feature>
<feature type="transmembrane region" description="Helical" evidence="5">
    <location>
        <begin position="412"/>
        <end position="429"/>
    </location>
</feature>
<dbReference type="Pfam" id="PF00528">
    <property type="entry name" value="BPD_transp_1"/>
    <property type="match status" value="2"/>
</dbReference>
<feature type="transmembrane region" description="Helical" evidence="5">
    <location>
        <begin position="471"/>
        <end position="492"/>
    </location>
</feature>
<accession>A0A942ZZ80</accession>
<reference evidence="7" key="1">
    <citation type="submission" date="2021-02" db="EMBL/GenBank/DDBJ databases">
        <title>Infant gut strain persistence is associated with maternal origin, phylogeny, and functional potential including surface adhesion and iron acquisition.</title>
        <authorList>
            <person name="Lou Y.C."/>
        </authorList>
    </citation>
    <scope>NUCLEOTIDE SEQUENCE</scope>
    <source>
        <strain evidence="7">L3_108_103G1_dasL3_108_103G1_concoct_2</strain>
    </source>
</reference>
<feature type="transmembrane region" description="Helical" evidence="5">
    <location>
        <begin position="344"/>
        <end position="365"/>
    </location>
</feature>
<evidence type="ECO:0000256" key="1">
    <source>
        <dbReference type="ARBA" id="ARBA00004141"/>
    </source>
</evidence>
<keyword evidence="5" id="KW-0813">Transport</keyword>
<dbReference type="SUPFAM" id="SSF161098">
    <property type="entry name" value="MetI-like"/>
    <property type="match status" value="2"/>
</dbReference>
<evidence type="ECO:0000256" key="4">
    <source>
        <dbReference type="ARBA" id="ARBA00023136"/>
    </source>
</evidence>
<protein>
    <submittedName>
        <fullName evidence="7">ABC transporter permease subunit</fullName>
    </submittedName>
</protein>
<keyword evidence="4 5" id="KW-0472">Membrane</keyword>
<evidence type="ECO:0000256" key="2">
    <source>
        <dbReference type="ARBA" id="ARBA00022692"/>
    </source>
</evidence>
<comment type="subcellular location">
    <subcellularLocation>
        <location evidence="5">Cell membrane</location>
        <topology evidence="5">Multi-pass membrane protein</topology>
    </subcellularLocation>
    <subcellularLocation>
        <location evidence="1">Membrane</location>
        <topology evidence="1">Multi-pass membrane protein</topology>
    </subcellularLocation>
</comment>
<dbReference type="RefSeq" id="WP_278639932.1">
    <property type="nucleotide sequence ID" value="NZ_JAGZMZ010000007.1"/>
</dbReference>
<dbReference type="PROSITE" id="PS50928">
    <property type="entry name" value="ABC_TM1"/>
    <property type="match status" value="2"/>
</dbReference>
<dbReference type="InterPro" id="IPR000515">
    <property type="entry name" value="MetI-like"/>
</dbReference>
<organism evidence="7 8">
    <name type="scientific">Amedibacillus dolichus</name>
    <dbReference type="NCBI Taxonomy" id="31971"/>
    <lineage>
        <taxon>Bacteria</taxon>
        <taxon>Bacillati</taxon>
        <taxon>Bacillota</taxon>
        <taxon>Erysipelotrichia</taxon>
        <taxon>Erysipelotrichales</taxon>
        <taxon>Erysipelotrichaceae</taxon>
        <taxon>Amedibacillus</taxon>
    </lineage>
</organism>
<sequence>MKTREKEYTFIYTILFIIFLLFLAYPIISLLAKSFQGINGFTLNNYSEVLKNEEFIIALKNSIVVSLSAAACSLGLGFLLAYTLNFTNVWPWLKKTISMIASMPMLLPTITYGFAIIYSFGKQGLLTQLAGFQFFNVYGFGGILMGYIIYTLPTSFLLLNNAMKQIDKKYLLVSRLMQDHALRSFFMTILRPLLATLATCLIQCFFLSFTDFGIPASVGGRYHVIASLLYSYMLGSIPDFVRGAVVAMMMLLPSILSIIIMQYLQRYQIRYQQVSETILKRNRLRDSLLGTLSSGICFALISVFAVIFILPFIRQWPYQISFSMEHIYAVFKDPQLLHVLKNTLLMAFGSAVLGTLFTYAAALISERSHIGKYKCKSLDALSLITNTIPGMVIGIAYLFIFSGTPLQNTMPLLIVCNVIHFFSTPYLMLKESLGKMNASFETTAKLMGDSCLQTIVRIITPNARYSLIEVFSYYFINSAVTVSAIIFIAGAHTMVITTKIKELQYLAKFNEVFVLSFMLFAVNLTVKYICARLARKGKQYE</sequence>
<comment type="caution">
    <text evidence="7">The sequence shown here is derived from an EMBL/GenBank/DDBJ whole genome shotgun (WGS) entry which is preliminary data.</text>
</comment>
<feature type="transmembrane region" description="Helical" evidence="5">
    <location>
        <begin position="12"/>
        <end position="35"/>
    </location>
</feature>
<comment type="similarity">
    <text evidence="5">Belongs to the binding-protein-dependent transport system permease family.</text>
</comment>
<dbReference type="AlphaFoldDB" id="A0A942ZZ80"/>
<evidence type="ECO:0000313" key="7">
    <source>
        <dbReference type="EMBL" id="MBS4883948.1"/>
    </source>
</evidence>
<feature type="transmembrane region" description="Helical" evidence="5">
    <location>
        <begin position="240"/>
        <end position="264"/>
    </location>
</feature>
<feature type="transmembrane region" description="Helical" evidence="5">
    <location>
        <begin position="185"/>
        <end position="209"/>
    </location>
</feature>
<dbReference type="EMBL" id="JAGZMZ010000007">
    <property type="protein sequence ID" value="MBS4883948.1"/>
    <property type="molecule type" value="Genomic_DNA"/>
</dbReference>
<feature type="transmembrane region" description="Helical" evidence="5">
    <location>
        <begin position="512"/>
        <end position="530"/>
    </location>
</feature>
<proteinExistence type="inferred from homology"/>
<dbReference type="CDD" id="cd06261">
    <property type="entry name" value="TM_PBP2"/>
    <property type="match status" value="2"/>
</dbReference>
<feature type="transmembrane region" description="Helical" evidence="5">
    <location>
        <begin position="96"/>
        <end position="118"/>
    </location>
</feature>
<evidence type="ECO:0000256" key="3">
    <source>
        <dbReference type="ARBA" id="ARBA00022989"/>
    </source>
</evidence>
<keyword evidence="3 5" id="KW-1133">Transmembrane helix</keyword>
<dbReference type="Gene3D" id="1.10.3720.10">
    <property type="entry name" value="MetI-like"/>
    <property type="match status" value="2"/>
</dbReference>
<evidence type="ECO:0000259" key="6">
    <source>
        <dbReference type="PROSITE" id="PS50928"/>
    </source>
</evidence>
<gene>
    <name evidence="7" type="ORF">KHZ85_04205</name>
</gene>
<feature type="domain" description="ABC transmembrane type-1" evidence="6">
    <location>
        <begin position="340"/>
        <end position="530"/>
    </location>
</feature>
<name>A0A942ZZ80_9FIRM</name>